<dbReference type="SUPFAM" id="SSF53955">
    <property type="entry name" value="Lysozyme-like"/>
    <property type="match status" value="1"/>
</dbReference>
<protein>
    <submittedName>
        <fullName evidence="3">Lysozyme</fullName>
    </submittedName>
</protein>
<dbReference type="Pfam" id="PF09374">
    <property type="entry name" value="PG_binding_3"/>
    <property type="match status" value="1"/>
</dbReference>
<dbReference type="CDD" id="cd13926">
    <property type="entry name" value="N-acetylmuramidase_GH108"/>
    <property type="match status" value="1"/>
</dbReference>
<evidence type="ECO:0000259" key="2">
    <source>
        <dbReference type="Pfam" id="PF09374"/>
    </source>
</evidence>
<organism evidence="3">
    <name type="scientific">Myoviridae sp. ct2AC8</name>
    <dbReference type="NCBI Taxonomy" id="2827655"/>
    <lineage>
        <taxon>Viruses</taxon>
        <taxon>Duplodnaviria</taxon>
        <taxon>Heunggongvirae</taxon>
        <taxon>Uroviricota</taxon>
        <taxon>Caudoviricetes</taxon>
    </lineage>
</organism>
<accession>A0A8S5TPT4</accession>
<feature type="domain" description="Peptidoglycan binding" evidence="2">
    <location>
        <begin position="98"/>
        <end position="172"/>
    </location>
</feature>
<dbReference type="InterPro" id="IPR008565">
    <property type="entry name" value="TtsA-like_GH18_dom"/>
</dbReference>
<sequence length="174" mass="19702">MDKTVFNKAFNNSLAHEGGFVNDPDDAGGATKYGITLKTYRESHPEATVETIKNLTVKDAEEFYFKEFWLRYGYDRISVDDLAIKIFDAAINMGTRQAHLCLQRALNCVGFKLSEDGQIGEETLTALNHGGCPEWQFAILCAYRSELAGFYRLLAEIKPKNKKFLAGWLRRAYS</sequence>
<dbReference type="InterPro" id="IPR018537">
    <property type="entry name" value="Peptidoglycan-bd_3"/>
</dbReference>
<dbReference type="Gene3D" id="1.20.141.10">
    <property type="entry name" value="Chitosanase, subunit A, domain 1"/>
    <property type="match status" value="1"/>
</dbReference>
<dbReference type="InterPro" id="IPR023346">
    <property type="entry name" value="Lysozyme-like_dom_sf"/>
</dbReference>
<dbReference type="EMBL" id="BK032875">
    <property type="protein sequence ID" value="DAF65154.1"/>
    <property type="molecule type" value="Genomic_DNA"/>
</dbReference>
<dbReference type="Pfam" id="PF05838">
    <property type="entry name" value="Glyco_hydro_108"/>
    <property type="match status" value="1"/>
</dbReference>
<reference evidence="3" key="1">
    <citation type="journal article" date="2021" name="Proc. Natl. Acad. Sci. U.S.A.">
        <title>A Catalog of Tens of Thousands of Viruses from Human Metagenomes Reveals Hidden Associations with Chronic Diseases.</title>
        <authorList>
            <person name="Tisza M.J."/>
            <person name="Buck C.B."/>
        </authorList>
    </citation>
    <scope>NUCLEOTIDE SEQUENCE</scope>
    <source>
        <strain evidence="3">Ct2AC8</strain>
    </source>
</reference>
<name>A0A8S5TPT4_9CAUD</name>
<feature type="domain" description="TtsA-like Glycoside hydrolase family 108" evidence="1">
    <location>
        <begin position="12"/>
        <end position="94"/>
    </location>
</feature>
<evidence type="ECO:0000313" key="3">
    <source>
        <dbReference type="EMBL" id="DAF65154.1"/>
    </source>
</evidence>
<evidence type="ECO:0000259" key="1">
    <source>
        <dbReference type="Pfam" id="PF05838"/>
    </source>
</evidence>
<proteinExistence type="predicted"/>